<accession>A0A8J6B0K4</accession>
<protein>
    <submittedName>
        <fullName evidence="3">Chromosome segregation protein</fullName>
    </submittedName>
</protein>
<feature type="coiled-coil region" evidence="1">
    <location>
        <begin position="202"/>
        <end position="257"/>
    </location>
</feature>
<evidence type="ECO:0000256" key="1">
    <source>
        <dbReference type="SAM" id="Coils"/>
    </source>
</evidence>
<comment type="caution">
    <text evidence="3">The sequence shown here is derived from an EMBL/GenBank/DDBJ whole genome shotgun (WGS) entry which is preliminary data.</text>
</comment>
<keyword evidence="4" id="KW-1185">Reference proteome</keyword>
<name>A0A8J6B0K4_9EUKA</name>
<dbReference type="AlphaFoldDB" id="A0A8J6B0K4"/>
<organism evidence="3 4">
    <name type="scientific">Carpediemonas membranifera</name>
    <dbReference type="NCBI Taxonomy" id="201153"/>
    <lineage>
        <taxon>Eukaryota</taxon>
        <taxon>Metamonada</taxon>
        <taxon>Carpediemonas-like organisms</taxon>
        <taxon>Carpediemonas</taxon>
    </lineage>
</organism>
<gene>
    <name evidence="3" type="ORF">J8273_5668</name>
</gene>
<reference evidence="3" key="1">
    <citation type="submission" date="2021-05" db="EMBL/GenBank/DDBJ databases">
        <title>A free-living protist that lacks canonical eukaryotic 1 DNA replication and segregation systems.</title>
        <authorList>
            <person name="Salas-Leiva D.E."/>
            <person name="Tromer E.C."/>
            <person name="Curtis B.A."/>
            <person name="Jerlstrom-Hultqvist J."/>
            <person name="Kolisko M."/>
            <person name="Yi Z."/>
            <person name="Salas-Leiva J.S."/>
            <person name="Gallot-Lavallee L."/>
            <person name="Kops G.J.P.L."/>
            <person name="Archibald J.M."/>
            <person name="Simpson A.G.B."/>
            <person name="Roger A.J."/>
        </authorList>
    </citation>
    <scope>NUCLEOTIDE SEQUENCE</scope>
    <source>
        <strain evidence="3">BICM</strain>
    </source>
</reference>
<feature type="region of interest" description="Disordered" evidence="2">
    <location>
        <begin position="65"/>
        <end position="84"/>
    </location>
</feature>
<keyword evidence="1" id="KW-0175">Coiled coil</keyword>
<evidence type="ECO:0000313" key="4">
    <source>
        <dbReference type="Proteomes" id="UP000717585"/>
    </source>
</evidence>
<evidence type="ECO:0000313" key="3">
    <source>
        <dbReference type="EMBL" id="KAG9392958.1"/>
    </source>
</evidence>
<proteinExistence type="predicted"/>
<dbReference type="Proteomes" id="UP000717585">
    <property type="component" value="Unassembled WGS sequence"/>
</dbReference>
<dbReference type="EMBL" id="JAHDYR010000029">
    <property type="protein sequence ID" value="KAG9392958.1"/>
    <property type="molecule type" value="Genomic_DNA"/>
</dbReference>
<evidence type="ECO:0000256" key="2">
    <source>
        <dbReference type="SAM" id="MobiDB-lite"/>
    </source>
</evidence>
<sequence>MKSSRLRISHEAAEGSFPRPPATAPIRTHKFHRSNTAETFHARPIHFPPATPTHRTPVPEMKRSIRELSRPSTTQAARPSRTLPPASVLRVDRLKEYVPHRGVYKSSTYDSTAAAVFKGSSWPSVNFSGARQPRFKSTLLEVEAELRTALATDPGRAVDHYRKAARTLVGTNPMGYGAILTEALDCIDEELKEQHSIPVAEYAGLVEDHERLQVELESMRQAHAALEADLVESRRVIAQKDAEIAQARQETASVQETLQQLVGGNPEFVEQFIREQMVDYESQLSP</sequence>
<feature type="region of interest" description="Disordered" evidence="2">
    <location>
        <begin position="1"/>
        <end position="26"/>
    </location>
</feature>
<feature type="region of interest" description="Disordered" evidence="2">
    <location>
        <begin position="39"/>
        <end position="59"/>
    </location>
</feature>